<proteinExistence type="predicted"/>
<dbReference type="EMBL" id="LRGB01006402">
    <property type="protein sequence ID" value="KZS01654.1"/>
    <property type="molecule type" value="Genomic_DNA"/>
</dbReference>
<keyword evidence="2" id="KW-1185">Reference proteome</keyword>
<evidence type="ECO:0000313" key="1">
    <source>
        <dbReference type="EMBL" id="KZS01654.1"/>
    </source>
</evidence>
<protein>
    <submittedName>
        <fullName evidence="1">Uncharacterized protein</fullName>
    </submittedName>
</protein>
<evidence type="ECO:0000313" key="2">
    <source>
        <dbReference type="Proteomes" id="UP000076858"/>
    </source>
</evidence>
<organism evidence="1 2">
    <name type="scientific">Daphnia magna</name>
    <dbReference type="NCBI Taxonomy" id="35525"/>
    <lineage>
        <taxon>Eukaryota</taxon>
        <taxon>Metazoa</taxon>
        <taxon>Ecdysozoa</taxon>
        <taxon>Arthropoda</taxon>
        <taxon>Crustacea</taxon>
        <taxon>Branchiopoda</taxon>
        <taxon>Diplostraca</taxon>
        <taxon>Cladocera</taxon>
        <taxon>Anomopoda</taxon>
        <taxon>Daphniidae</taxon>
        <taxon>Daphnia</taxon>
    </lineage>
</organism>
<name>A0A162D059_9CRUS</name>
<reference evidence="1 2" key="1">
    <citation type="submission" date="2016-03" db="EMBL/GenBank/DDBJ databases">
        <title>EvidentialGene: Evidence-directed Construction of Genes on Genomes.</title>
        <authorList>
            <person name="Gilbert D.G."/>
            <person name="Choi J.-H."/>
            <person name="Mockaitis K."/>
            <person name="Colbourne J."/>
            <person name="Pfrender M."/>
        </authorList>
    </citation>
    <scope>NUCLEOTIDE SEQUENCE [LARGE SCALE GENOMIC DNA]</scope>
    <source>
        <strain evidence="1 2">Xinb3</strain>
        <tissue evidence="1">Complete organism</tissue>
    </source>
</reference>
<dbReference type="Proteomes" id="UP000076858">
    <property type="component" value="Unassembled WGS sequence"/>
</dbReference>
<dbReference type="AlphaFoldDB" id="A0A162D059"/>
<accession>A0A162D059</accession>
<gene>
    <name evidence="1" type="ORF">APZ42_001622</name>
</gene>
<sequence length="69" mass="7992">MFSKFKMCPFHCQIVREQRGRWAFFVSIILVLPSVTGECHVIIGLLVVQHGRIASQYQLNIKLFSLKID</sequence>
<comment type="caution">
    <text evidence="1">The sequence shown here is derived from an EMBL/GenBank/DDBJ whole genome shotgun (WGS) entry which is preliminary data.</text>
</comment>